<dbReference type="InterPro" id="IPR011990">
    <property type="entry name" value="TPR-like_helical_dom_sf"/>
</dbReference>
<proteinExistence type="predicted"/>
<keyword evidence="6" id="KW-1185">Reference proteome</keyword>
<dbReference type="InterPro" id="IPR001245">
    <property type="entry name" value="Ser-Thr/Tyr_kinase_cat_dom"/>
</dbReference>
<dbReference type="Proteomes" id="UP000054248">
    <property type="component" value="Unassembled WGS sequence"/>
</dbReference>
<dbReference type="AlphaFoldDB" id="A0A0C3QDR3"/>
<organism evidence="5 6">
    <name type="scientific">Tulasnella calospora MUT 4182</name>
    <dbReference type="NCBI Taxonomy" id="1051891"/>
    <lineage>
        <taxon>Eukaryota</taxon>
        <taxon>Fungi</taxon>
        <taxon>Dikarya</taxon>
        <taxon>Basidiomycota</taxon>
        <taxon>Agaricomycotina</taxon>
        <taxon>Agaricomycetes</taxon>
        <taxon>Cantharellales</taxon>
        <taxon>Tulasnellaceae</taxon>
        <taxon>Tulasnella</taxon>
    </lineage>
</organism>
<dbReference type="Pfam" id="PF00069">
    <property type="entry name" value="Pkinase"/>
    <property type="match status" value="1"/>
</dbReference>
<feature type="repeat" description="TPR" evidence="1">
    <location>
        <begin position="735"/>
        <end position="768"/>
    </location>
</feature>
<feature type="repeat" description="TPR" evidence="1">
    <location>
        <begin position="855"/>
        <end position="888"/>
    </location>
</feature>
<reference evidence="5 6" key="1">
    <citation type="submission" date="2014-04" db="EMBL/GenBank/DDBJ databases">
        <authorList>
            <consortium name="DOE Joint Genome Institute"/>
            <person name="Kuo A."/>
            <person name="Girlanda M."/>
            <person name="Perotto S."/>
            <person name="Kohler A."/>
            <person name="Nagy L.G."/>
            <person name="Floudas D."/>
            <person name="Copeland A."/>
            <person name="Barry K.W."/>
            <person name="Cichocki N."/>
            <person name="Veneault-Fourrey C."/>
            <person name="LaButti K."/>
            <person name="Lindquist E.A."/>
            <person name="Lipzen A."/>
            <person name="Lundell T."/>
            <person name="Morin E."/>
            <person name="Murat C."/>
            <person name="Sun H."/>
            <person name="Tunlid A."/>
            <person name="Henrissat B."/>
            <person name="Grigoriev I.V."/>
            <person name="Hibbett D.S."/>
            <person name="Martin F."/>
            <person name="Nordberg H.P."/>
            <person name="Cantor M.N."/>
            <person name="Hua S.X."/>
        </authorList>
    </citation>
    <scope>NUCLEOTIDE SEQUENCE [LARGE SCALE GENOMIC DNA]</scope>
    <source>
        <strain evidence="5 6">MUT 4182</strain>
    </source>
</reference>
<feature type="compositionally biased region" description="Basic and acidic residues" evidence="2">
    <location>
        <begin position="411"/>
        <end position="423"/>
    </location>
</feature>
<keyword evidence="1" id="KW-0802">TPR repeat</keyword>
<dbReference type="InterPro" id="IPR011009">
    <property type="entry name" value="Kinase-like_dom_sf"/>
</dbReference>
<accession>A0A0C3QDR3</accession>
<feature type="compositionally biased region" description="Basic and acidic residues" evidence="2">
    <location>
        <begin position="567"/>
        <end position="579"/>
    </location>
</feature>
<evidence type="ECO:0000313" key="5">
    <source>
        <dbReference type="EMBL" id="KIO22979.1"/>
    </source>
</evidence>
<dbReference type="SMART" id="SM00028">
    <property type="entry name" value="TPR"/>
    <property type="match status" value="8"/>
</dbReference>
<dbReference type="PROSITE" id="PS50011">
    <property type="entry name" value="PROTEIN_KINASE_DOM"/>
    <property type="match status" value="1"/>
</dbReference>
<feature type="region of interest" description="Disordered" evidence="2">
    <location>
        <begin position="39"/>
        <end position="230"/>
    </location>
</feature>
<protein>
    <recommendedName>
        <fullName evidence="7">Protein kinase domain-containing protein</fullName>
    </recommendedName>
</protein>
<feature type="compositionally biased region" description="Acidic residues" evidence="2">
    <location>
        <begin position="71"/>
        <end position="90"/>
    </location>
</feature>
<feature type="region of interest" description="Disordered" evidence="2">
    <location>
        <begin position="278"/>
        <end position="435"/>
    </location>
</feature>
<gene>
    <name evidence="5" type="ORF">M407DRAFT_27548</name>
</gene>
<dbReference type="InterPro" id="IPR008271">
    <property type="entry name" value="Ser/Thr_kinase_AS"/>
</dbReference>
<feature type="compositionally biased region" description="Low complexity" evidence="2">
    <location>
        <begin position="158"/>
        <end position="170"/>
    </location>
</feature>
<feature type="domain" description="BRCT" evidence="4">
    <location>
        <begin position="1"/>
        <end position="37"/>
    </location>
</feature>
<dbReference type="InterPro" id="IPR000719">
    <property type="entry name" value="Prot_kinase_dom"/>
</dbReference>
<dbReference type="PANTHER" id="PTHR10098">
    <property type="entry name" value="RAPSYN-RELATED"/>
    <property type="match status" value="1"/>
</dbReference>
<feature type="domain" description="Protein kinase" evidence="3">
    <location>
        <begin position="400"/>
        <end position="714"/>
    </location>
</feature>
<dbReference type="Gene3D" id="1.25.40.10">
    <property type="entry name" value="Tetratricopeptide repeat domain"/>
    <property type="match status" value="2"/>
</dbReference>
<feature type="repeat" description="TPR" evidence="1">
    <location>
        <begin position="895"/>
        <end position="928"/>
    </location>
</feature>
<dbReference type="Gene3D" id="1.10.510.10">
    <property type="entry name" value="Transferase(Phosphotransferase) domain 1"/>
    <property type="match status" value="1"/>
</dbReference>
<feature type="compositionally biased region" description="Basic and acidic residues" evidence="2">
    <location>
        <begin position="367"/>
        <end position="391"/>
    </location>
</feature>
<dbReference type="STRING" id="1051891.A0A0C3QDR3"/>
<dbReference type="Gene3D" id="3.40.50.10190">
    <property type="entry name" value="BRCT domain"/>
    <property type="match status" value="1"/>
</dbReference>
<dbReference type="EMBL" id="KN823096">
    <property type="protein sequence ID" value="KIO22979.1"/>
    <property type="molecule type" value="Genomic_DNA"/>
</dbReference>
<dbReference type="PROSITE" id="PS00108">
    <property type="entry name" value="PROTEIN_KINASE_ST"/>
    <property type="match status" value="1"/>
</dbReference>
<reference evidence="6" key="2">
    <citation type="submission" date="2015-01" db="EMBL/GenBank/DDBJ databases">
        <title>Evolutionary Origins and Diversification of the Mycorrhizal Mutualists.</title>
        <authorList>
            <consortium name="DOE Joint Genome Institute"/>
            <consortium name="Mycorrhizal Genomics Consortium"/>
            <person name="Kohler A."/>
            <person name="Kuo A."/>
            <person name="Nagy L.G."/>
            <person name="Floudas D."/>
            <person name="Copeland A."/>
            <person name="Barry K.W."/>
            <person name="Cichocki N."/>
            <person name="Veneault-Fourrey C."/>
            <person name="LaButti K."/>
            <person name="Lindquist E.A."/>
            <person name="Lipzen A."/>
            <person name="Lundell T."/>
            <person name="Morin E."/>
            <person name="Murat C."/>
            <person name="Riley R."/>
            <person name="Ohm R."/>
            <person name="Sun H."/>
            <person name="Tunlid A."/>
            <person name="Henrissat B."/>
            <person name="Grigoriev I.V."/>
            <person name="Hibbett D.S."/>
            <person name="Martin F."/>
        </authorList>
    </citation>
    <scope>NUCLEOTIDE SEQUENCE [LARGE SCALE GENOMIC DNA]</scope>
    <source>
        <strain evidence="6">MUT 4182</strain>
    </source>
</reference>
<dbReference type="HOGENOM" id="CLU_000288_7_37_1"/>
<feature type="compositionally biased region" description="Basic and acidic residues" evidence="2">
    <location>
        <begin position="304"/>
        <end position="343"/>
    </location>
</feature>
<dbReference type="InterPro" id="IPR001357">
    <property type="entry name" value="BRCT_dom"/>
</dbReference>
<name>A0A0C3QDR3_9AGAM</name>
<dbReference type="PANTHER" id="PTHR10098:SF108">
    <property type="entry name" value="TETRATRICOPEPTIDE REPEAT PROTEIN 28"/>
    <property type="match status" value="1"/>
</dbReference>
<dbReference type="Pfam" id="PF07714">
    <property type="entry name" value="PK_Tyr_Ser-Thr"/>
    <property type="match status" value="1"/>
</dbReference>
<dbReference type="InterPro" id="IPR036420">
    <property type="entry name" value="BRCT_dom_sf"/>
</dbReference>
<dbReference type="SUPFAM" id="SSF56112">
    <property type="entry name" value="Protein kinase-like (PK-like)"/>
    <property type="match status" value="1"/>
</dbReference>
<evidence type="ECO:0000313" key="6">
    <source>
        <dbReference type="Proteomes" id="UP000054248"/>
    </source>
</evidence>
<feature type="compositionally biased region" description="Polar residues" evidence="2">
    <location>
        <begin position="424"/>
        <end position="435"/>
    </location>
</feature>
<dbReference type="OrthoDB" id="2536083at2759"/>
<dbReference type="GO" id="GO:0005524">
    <property type="term" value="F:ATP binding"/>
    <property type="evidence" value="ECO:0007669"/>
    <property type="project" value="InterPro"/>
</dbReference>
<evidence type="ECO:0008006" key="7">
    <source>
        <dbReference type="Google" id="ProtNLM"/>
    </source>
</evidence>
<evidence type="ECO:0000256" key="2">
    <source>
        <dbReference type="SAM" id="MobiDB-lite"/>
    </source>
</evidence>
<dbReference type="SUPFAM" id="SSF48452">
    <property type="entry name" value="TPR-like"/>
    <property type="match status" value="2"/>
</dbReference>
<sequence>MSEVDKERRRKKKYVQPQWVVDCVNAGNILLEDAYAQGKTLPPHLSPFNAEGDGAYDPLAPVLGMEKALADLDEDEEDEDEAEDSEDEEHEDFHMAPPQPREKSKKRHQRGNKAAAAAAALQVSNPTDADAVRKAELEAERLEEAGRRRGRRSGGEEGAATESAGGASEENMPEMLLSSEKRRLYTFMKRTNARKEEEKRFSKALMQENKEHAPSPPQAPGSDQGDSTSVFLQSFKLRTKLEKLARWRIDPSLIAFSGDAREFRGGFATVSQAFLAPRSSTEGVANKSKHSTERLDLNARNLRALRDTQRPRDDEKGGDDGQDRHPVKDGNDRTEEEGEKKLNDDEEQRSPQNSNPKIVEEAISPEHTADEGPDSGHHKPRSQSDARKLADDQEGGQDQATDGRILGGGNDDTKDVAIEKSDKTNGGQNSGHQTAGSKIVAVKKIKIERDTDLERALGLALRESEFLVELSHPNIVKLEGFVKDLSTQKVWLIFPWEEHGNLRDFLASGEWEVPERISLVHDVTLGLEYLHSRAPPIYHGDLKSLNILVDSKCHALITDFGSAHHLGDDHVGKQPKENKNQPQPAVDPTTSEERITLEALFSATTSTLTLTGSSYTLRWAAPELLQDKQPCLRSDIWALGWIAYEVMTETIPFHDVKKNAIVINRIIQGHLPSVTEHARMSLIRALCSLMVQCWSINPDKRPTAEECRKSISWMPKIVPAPTRSMDEEASQLRHAQLSNELGQMYSRQADFPSALSCYTEALNIYTTKNDSRGRAEALRSLADVHRFRHQHAEAVPFYSEALQIWTDLGDESGRAISIFGLAEVHRHRREYGEAAKLYSECLQIHTNIGNKQFRAMDLWGLATVHRLQGEYSEAINLYSEALRIHTDVGDRRERAQSLSGLADVHLFQGEYSKAINLYLEALQIFTDVGDHGERASILWSLAQLHRLQREYSEARKRYSESLHVYIDIGQTLGRGQALWGLAEVHQALHEYDEATQLYSEAMQIFTDVGDKHSIAQTLMSLAKTSQKRGHFGEAISLYTEASEVWEDIGDSGGASHALKSAKKLPRTPPKP</sequence>
<evidence type="ECO:0000259" key="3">
    <source>
        <dbReference type="PROSITE" id="PS50011"/>
    </source>
</evidence>
<evidence type="ECO:0000259" key="4">
    <source>
        <dbReference type="PROSITE" id="PS50172"/>
    </source>
</evidence>
<evidence type="ECO:0000256" key="1">
    <source>
        <dbReference type="PROSITE-ProRule" id="PRU00339"/>
    </source>
</evidence>
<dbReference type="PROSITE" id="PS50005">
    <property type="entry name" value="TPR"/>
    <property type="match status" value="3"/>
</dbReference>
<dbReference type="Pfam" id="PF13424">
    <property type="entry name" value="TPR_12"/>
    <property type="match status" value="4"/>
</dbReference>
<dbReference type="InterPro" id="IPR019734">
    <property type="entry name" value="TPR_rpt"/>
</dbReference>
<feature type="compositionally biased region" description="Basic and acidic residues" evidence="2">
    <location>
        <begin position="130"/>
        <end position="147"/>
    </location>
</feature>
<feature type="region of interest" description="Disordered" evidence="2">
    <location>
        <begin position="567"/>
        <end position="589"/>
    </location>
</feature>
<dbReference type="SMART" id="SM00220">
    <property type="entry name" value="S_TKc"/>
    <property type="match status" value="1"/>
</dbReference>
<dbReference type="PROSITE" id="PS50172">
    <property type="entry name" value="BRCT"/>
    <property type="match status" value="1"/>
</dbReference>
<dbReference type="GO" id="GO:0004672">
    <property type="term" value="F:protein kinase activity"/>
    <property type="evidence" value="ECO:0007669"/>
    <property type="project" value="InterPro"/>
</dbReference>